<proteinExistence type="predicted"/>
<accession>A0A9J5WMT8</accession>
<dbReference type="Proteomes" id="UP000824120">
    <property type="component" value="Chromosome 11"/>
</dbReference>
<sequence length="125" mass="14212">FSKIRDAADQSIKLVGIADQLSDSPFGIVHRRLALSLSVIVFCMIRRHGTASLNYSKARRLLLFIDDLIRSFRAQHTGIKGDLQACRLCIPFCQAVSMLCLKHKIHETQVKLKFNRSKRMSQTVL</sequence>
<dbReference type="AlphaFoldDB" id="A0A9J5WMT8"/>
<organism evidence="1 2">
    <name type="scientific">Solanum commersonii</name>
    <name type="common">Commerson's wild potato</name>
    <name type="synonym">Commerson's nightshade</name>
    <dbReference type="NCBI Taxonomy" id="4109"/>
    <lineage>
        <taxon>Eukaryota</taxon>
        <taxon>Viridiplantae</taxon>
        <taxon>Streptophyta</taxon>
        <taxon>Embryophyta</taxon>
        <taxon>Tracheophyta</taxon>
        <taxon>Spermatophyta</taxon>
        <taxon>Magnoliopsida</taxon>
        <taxon>eudicotyledons</taxon>
        <taxon>Gunneridae</taxon>
        <taxon>Pentapetalae</taxon>
        <taxon>asterids</taxon>
        <taxon>lamiids</taxon>
        <taxon>Solanales</taxon>
        <taxon>Solanaceae</taxon>
        <taxon>Solanoideae</taxon>
        <taxon>Solaneae</taxon>
        <taxon>Solanum</taxon>
    </lineage>
</organism>
<evidence type="ECO:0000313" key="1">
    <source>
        <dbReference type="EMBL" id="KAG5576850.1"/>
    </source>
</evidence>
<dbReference type="EMBL" id="JACXVP010000011">
    <property type="protein sequence ID" value="KAG5576850.1"/>
    <property type="molecule type" value="Genomic_DNA"/>
</dbReference>
<protein>
    <submittedName>
        <fullName evidence="1">Uncharacterized protein</fullName>
    </submittedName>
</protein>
<gene>
    <name evidence="1" type="ORF">H5410_056984</name>
</gene>
<keyword evidence="2" id="KW-1185">Reference proteome</keyword>
<evidence type="ECO:0000313" key="2">
    <source>
        <dbReference type="Proteomes" id="UP000824120"/>
    </source>
</evidence>
<name>A0A9J5WMT8_SOLCO</name>
<comment type="caution">
    <text evidence="1">The sequence shown here is derived from an EMBL/GenBank/DDBJ whole genome shotgun (WGS) entry which is preliminary data.</text>
</comment>
<feature type="non-terminal residue" evidence="1">
    <location>
        <position position="1"/>
    </location>
</feature>
<reference evidence="1 2" key="1">
    <citation type="submission" date="2020-09" db="EMBL/GenBank/DDBJ databases">
        <title>De no assembly of potato wild relative species, Solanum commersonii.</title>
        <authorList>
            <person name="Cho K."/>
        </authorList>
    </citation>
    <scope>NUCLEOTIDE SEQUENCE [LARGE SCALE GENOMIC DNA]</scope>
    <source>
        <strain evidence="1">LZ3.2</strain>
        <tissue evidence="1">Leaf</tissue>
    </source>
</reference>